<gene>
    <name evidence="1" type="ORF">ATANTOWER_014394</name>
</gene>
<dbReference type="EMBL" id="JAHUTI010088542">
    <property type="protein sequence ID" value="MED6259911.1"/>
    <property type="molecule type" value="Genomic_DNA"/>
</dbReference>
<accession>A0ABU7CAB9</accession>
<name>A0ABU7CAB9_9TELE</name>
<evidence type="ECO:0000313" key="1">
    <source>
        <dbReference type="EMBL" id="MED6259911.1"/>
    </source>
</evidence>
<comment type="caution">
    <text evidence="1">The sequence shown here is derived from an EMBL/GenBank/DDBJ whole genome shotgun (WGS) entry which is preliminary data.</text>
</comment>
<keyword evidence="2" id="KW-1185">Reference proteome</keyword>
<evidence type="ECO:0000313" key="2">
    <source>
        <dbReference type="Proteomes" id="UP001345963"/>
    </source>
</evidence>
<reference evidence="1 2" key="1">
    <citation type="submission" date="2021-07" db="EMBL/GenBank/DDBJ databases">
        <authorList>
            <person name="Palmer J.M."/>
        </authorList>
    </citation>
    <scope>NUCLEOTIDE SEQUENCE [LARGE SCALE GENOMIC DNA]</scope>
    <source>
        <strain evidence="1 2">AT_MEX2019</strain>
        <tissue evidence="1">Muscle</tissue>
    </source>
</reference>
<dbReference type="Proteomes" id="UP001345963">
    <property type="component" value="Unassembled WGS sequence"/>
</dbReference>
<proteinExistence type="predicted"/>
<organism evidence="1 2">
    <name type="scientific">Ataeniobius toweri</name>
    <dbReference type="NCBI Taxonomy" id="208326"/>
    <lineage>
        <taxon>Eukaryota</taxon>
        <taxon>Metazoa</taxon>
        <taxon>Chordata</taxon>
        <taxon>Craniata</taxon>
        <taxon>Vertebrata</taxon>
        <taxon>Euteleostomi</taxon>
        <taxon>Actinopterygii</taxon>
        <taxon>Neopterygii</taxon>
        <taxon>Teleostei</taxon>
        <taxon>Neoteleostei</taxon>
        <taxon>Acanthomorphata</taxon>
        <taxon>Ovalentaria</taxon>
        <taxon>Atherinomorphae</taxon>
        <taxon>Cyprinodontiformes</taxon>
        <taxon>Goodeidae</taxon>
        <taxon>Ataeniobius</taxon>
    </lineage>
</organism>
<protein>
    <submittedName>
        <fullName evidence="1">Uncharacterized protein</fullName>
    </submittedName>
</protein>
<sequence length="66" mass="7669">MENQTDRMLIGRPGDALKSHWKVEAVKVTFNPQILIITQTTRNYKNYTVSIDGDYVFLTVEVMCFQ</sequence>